<dbReference type="NCBIfam" id="TIGR00325">
    <property type="entry name" value="lpxC"/>
    <property type="match status" value="1"/>
</dbReference>
<comment type="similarity">
    <text evidence="12">Belongs to the LpxC family.</text>
</comment>
<evidence type="ECO:0000256" key="1">
    <source>
        <dbReference type="ARBA" id="ARBA00001947"/>
    </source>
</evidence>
<keyword evidence="9 12" id="KW-0862">Zinc</keyword>
<dbReference type="AlphaFoldDB" id="A0A6S6SQQ0"/>
<evidence type="ECO:0000256" key="2">
    <source>
        <dbReference type="ARBA" id="ARBA00002923"/>
    </source>
</evidence>
<dbReference type="GO" id="GO:0103117">
    <property type="term" value="F:UDP-3-O-acyl-N-acetylglucosamine deacetylase activity"/>
    <property type="evidence" value="ECO:0007669"/>
    <property type="project" value="UniProtKB-UniRule"/>
</dbReference>
<evidence type="ECO:0000256" key="6">
    <source>
        <dbReference type="ARBA" id="ARBA00022556"/>
    </source>
</evidence>
<evidence type="ECO:0000256" key="9">
    <source>
        <dbReference type="ARBA" id="ARBA00022833"/>
    </source>
</evidence>
<dbReference type="UniPathway" id="UPA00359">
    <property type="reaction ID" value="UER00478"/>
</dbReference>
<evidence type="ECO:0000256" key="11">
    <source>
        <dbReference type="ARBA" id="ARBA00024535"/>
    </source>
</evidence>
<keyword evidence="5 12" id="KW-0444">Lipid biosynthesis</keyword>
<comment type="cofactor">
    <cofactor evidence="1 12">
        <name>Zn(2+)</name>
        <dbReference type="ChEBI" id="CHEBI:29105"/>
    </cofactor>
</comment>
<evidence type="ECO:0000256" key="4">
    <source>
        <dbReference type="ARBA" id="ARBA00012745"/>
    </source>
</evidence>
<feature type="binding site" evidence="12">
    <location>
        <position position="237"/>
    </location>
    <ligand>
        <name>Zn(2+)</name>
        <dbReference type="ChEBI" id="CHEBI:29105"/>
    </ligand>
</feature>
<reference evidence="13" key="1">
    <citation type="submission" date="2020-01" db="EMBL/GenBank/DDBJ databases">
        <authorList>
            <person name="Meier V. D."/>
            <person name="Meier V D."/>
        </authorList>
    </citation>
    <scope>NUCLEOTIDE SEQUENCE</scope>
    <source>
        <strain evidence="13">HLG_WM_MAG_12</strain>
    </source>
</reference>
<dbReference type="GO" id="GO:0016020">
    <property type="term" value="C:membrane"/>
    <property type="evidence" value="ECO:0007669"/>
    <property type="project" value="GOC"/>
</dbReference>
<evidence type="ECO:0000256" key="12">
    <source>
        <dbReference type="HAMAP-Rule" id="MF_00388"/>
    </source>
</evidence>
<sequence length="295" mass="33124">MRRQKTIENIVTTSGVGLHKGKQINLRLEPLPVDSGIVFFRSDKDVLIEVRPENIVNTQMATVLGSGDVTISTIEHLLSAIYAYGIDNLKICVDDNEIPVMDGSSSAFCILLDEAGITEQEKSKKQMIIKKSIKVQDGDKFVEIIPQKSPEFEFSIKFEHPAIAEQNFEFDFNKKNYIKEISRARTFGFLKDIEKLQSMGLALGGNLNNAVVLDDQRILNVEGLRYPNEFVRHKILDAIGDMAIVGYEIIGKYNSHAGSHHLNHLLTKKVLQDSSNYELVSEQVAQDYELAAQKV</sequence>
<dbReference type="InterPro" id="IPR015870">
    <property type="entry name" value="UDP-acyl_N-AcGlcN_deAcase_N"/>
</dbReference>
<dbReference type="Pfam" id="PF03331">
    <property type="entry name" value="LpxC"/>
    <property type="match status" value="1"/>
</dbReference>
<evidence type="ECO:0000313" key="13">
    <source>
        <dbReference type="EMBL" id="CAA6804990.1"/>
    </source>
</evidence>
<evidence type="ECO:0000256" key="3">
    <source>
        <dbReference type="ARBA" id="ARBA00005002"/>
    </source>
</evidence>
<protein>
    <recommendedName>
        <fullName evidence="4 12">UDP-3-O-acyl-N-acetylglucosamine deacetylase</fullName>
        <shortName evidence="12">UDP-3-O-acyl-GlcNAc deacetylase</shortName>
        <ecNumber evidence="4 12">3.5.1.108</ecNumber>
    </recommendedName>
    <alternativeName>
        <fullName evidence="12">UDP-3-O-[R-3-hydroxymyristoyl]-N-acetylglucosamine deacetylase</fullName>
    </alternativeName>
</protein>
<dbReference type="PANTHER" id="PTHR33694">
    <property type="entry name" value="UDP-3-O-ACYL-N-ACETYLGLUCOSAMINE DEACETYLASE 1, MITOCHONDRIAL-RELATED"/>
    <property type="match status" value="1"/>
</dbReference>
<dbReference type="HAMAP" id="MF_00388">
    <property type="entry name" value="LpxC"/>
    <property type="match status" value="1"/>
</dbReference>
<dbReference type="EMBL" id="CACVAW010000017">
    <property type="protein sequence ID" value="CAA6804990.1"/>
    <property type="molecule type" value="Genomic_DNA"/>
</dbReference>
<dbReference type="Gene3D" id="3.30.230.20">
    <property type="entry name" value="lpxc deacetylase, domain 1"/>
    <property type="match status" value="1"/>
</dbReference>
<organism evidence="13">
    <name type="scientific">uncultured Campylobacterales bacterium</name>
    <dbReference type="NCBI Taxonomy" id="352960"/>
    <lineage>
        <taxon>Bacteria</taxon>
        <taxon>Pseudomonadati</taxon>
        <taxon>Campylobacterota</taxon>
        <taxon>Epsilonproteobacteria</taxon>
        <taxon>Campylobacterales</taxon>
        <taxon>environmental samples</taxon>
    </lineage>
</organism>
<gene>
    <name evidence="12" type="primary">lpxC</name>
    <name evidence="13" type="ORF">HELGO_WM34591</name>
</gene>
<dbReference type="GO" id="GO:0046872">
    <property type="term" value="F:metal ion binding"/>
    <property type="evidence" value="ECO:0007669"/>
    <property type="project" value="UniProtKB-KW"/>
</dbReference>
<dbReference type="SUPFAM" id="SSF54211">
    <property type="entry name" value="Ribosomal protein S5 domain 2-like"/>
    <property type="match status" value="2"/>
</dbReference>
<feature type="active site" description="Proton donor" evidence="12">
    <location>
        <position position="260"/>
    </location>
</feature>
<dbReference type="GO" id="GO:0009245">
    <property type="term" value="P:lipid A biosynthetic process"/>
    <property type="evidence" value="ECO:0007669"/>
    <property type="project" value="UniProtKB-UniRule"/>
</dbReference>
<keyword evidence="6 12" id="KW-0441">Lipid A biosynthesis</keyword>
<accession>A0A6S6SQQ0</accession>
<dbReference type="InterPro" id="IPR020568">
    <property type="entry name" value="Ribosomal_Su5_D2-typ_SF"/>
</dbReference>
<dbReference type="Gene3D" id="3.30.1700.10">
    <property type="entry name" value="lpxc deacetylase, domain 2"/>
    <property type="match status" value="1"/>
</dbReference>
<name>A0A6S6SQQ0_9BACT</name>
<comment type="function">
    <text evidence="2 12">Catalyzes the hydrolysis of UDP-3-O-myristoyl-N-acetylglucosamine to form UDP-3-O-myristoylglucosamine and acetate, the committed step in lipid A biosynthesis.</text>
</comment>
<proteinExistence type="inferred from homology"/>
<evidence type="ECO:0000256" key="5">
    <source>
        <dbReference type="ARBA" id="ARBA00022516"/>
    </source>
</evidence>
<evidence type="ECO:0000256" key="8">
    <source>
        <dbReference type="ARBA" id="ARBA00022801"/>
    </source>
</evidence>
<comment type="pathway">
    <text evidence="3 12">Glycolipid biosynthesis; lipid IV(A) biosynthesis; lipid IV(A) from (3R)-3-hydroxytetradecanoyl-[acyl-carrier-protein] and UDP-N-acetyl-alpha-D-glucosamine: step 2/6.</text>
</comment>
<dbReference type="InterPro" id="IPR004463">
    <property type="entry name" value="UDP-acyl_GlcNac_deAcase"/>
</dbReference>
<dbReference type="InterPro" id="IPR011334">
    <property type="entry name" value="UDP-acyl_GlcNac_deAcase_C"/>
</dbReference>
<keyword evidence="10 12" id="KW-0443">Lipid metabolism</keyword>
<keyword evidence="8 12" id="KW-0378">Hydrolase</keyword>
<feature type="binding site" evidence="12">
    <location>
        <position position="233"/>
    </location>
    <ligand>
        <name>Zn(2+)</name>
        <dbReference type="ChEBI" id="CHEBI:29105"/>
    </ligand>
</feature>
<evidence type="ECO:0000256" key="7">
    <source>
        <dbReference type="ARBA" id="ARBA00022723"/>
    </source>
</evidence>
<evidence type="ECO:0000256" key="10">
    <source>
        <dbReference type="ARBA" id="ARBA00023098"/>
    </source>
</evidence>
<comment type="catalytic activity">
    <reaction evidence="11 12">
        <text>a UDP-3-O-[(3R)-3-hydroxyacyl]-N-acetyl-alpha-D-glucosamine + H2O = a UDP-3-O-[(3R)-3-hydroxyacyl]-alpha-D-glucosamine + acetate</text>
        <dbReference type="Rhea" id="RHEA:67816"/>
        <dbReference type="ChEBI" id="CHEBI:15377"/>
        <dbReference type="ChEBI" id="CHEBI:30089"/>
        <dbReference type="ChEBI" id="CHEBI:137740"/>
        <dbReference type="ChEBI" id="CHEBI:173225"/>
        <dbReference type="EC" id="3.5.1.108"/>
    </reaction>
</comment>
<dbReference type="EC" id="3.5.1.108" evidence="4 12"/>
<feature type="binding site" evidence="12">
    <location>
        <position position="76"/>
    </location>
    <ligand>
        <name>Zn(2+)</name>
        <dbReference type="ChEBI" id="CHEBI:29105"/>
    </ligand>
</feature>
<keyword evidence="7 12" id="KW-0479">Metal-binding</keyword>
<dbReference type="PANTHER" id="PTHR33694:SF1">
    <property type="entry name" value="UDP-3-O-ACYL-N-ACETYLGLUCOSAMINE DEACETYLASE 1, MITOCHONDRIAL-RELATED"/>
    <property type="match status" value="1"/>
</dbReference>